<protein>
    <recommendedName>
        <fullName evidence="3">Glycosyltransferase</fullName>
    </recommendedName>
</protein>
<gene>
    <name evidence="1" type="ORF">EGK74_07920</name>
</gene>
<reference evidence="1 2" key="1">
    <citation type="submission" date="2018-11" db="EMBL/GenBank/DDBJ databases">
        <title>Neisseria weixii sp. nov. isolated from the rectal contents of plateau pika (Ochotona cruzoniae).</title>
        <authorList>
            <person name="Zhang G."/>
        </authorList>
    </citation>
    <scope>NUCLEOTIDE SEQUENCE [LARGE SCALE GENOMIC DNA]</scope>
    <source>
        <strain evidence="1 2">10009</strain>
    </source>
</reference>
<keyword evidence="2" id="KW-1185">Reference proteome</keyword>
<evidence type="ECO:0000313" key="2">
    <source>
        <dbReference type="Proteomes" id="UP000272412"/>
    </source>
</evidence>
<dbReference type="Proteomes" id="UP000272412">
    <property type="component" value="Unassembled WGS sequence"/>
</dbReference>
<organism evidence="1 2">
    <name type="scientific">Neisseria weixii</name>
    <dbReference type="NCBI Taxonomy" id="1853276"/>
    <lineage>
        <taxon>Bacteria</taxon>
        <taxon>Pseudomonadati</taxon>
        <taxon>Pseudomonadota</taxon>
        <taxon>Betaproteobacteria</taxon>
        <taxon>Neisseriales</taxon>
        <taxon>Neisseriaceae</taxon>
        <taxon>Neisseria</taxon>
    </lineage>
</organism>
<dbReference type="PANTHER" id="PTHR21015:SF22">
    <property type="entry name" value="GLYCOSYLTRANSFERASE"/>
    <property type="match status" value="1"/>
</dbReference>
<sequence length="338" mass="37669">MKILYGVQATGNGHITRARAMLPALQARGIEVDFVFSGRDKDAYFDMDCFGAYRIFRGFTYRMQEGRVRRLATLTDARPYRFVQDVLALDTRAYDLVLTDFEPVSAWAARRQGVRSVGLAHQYALLYPLADVPPPPLLPYGLKAFAPAGDYLGVHWQAFGQPILPPLIQANPHRVDDKGFVLVYLPFEDLTQVQTWLRSAPQQRFRIYAAVDNIISDGLIEVHPFSRTSFPRDTAACSGVICNAGFGLCSEVMALGKKLLVRPPDNQVEQASNAKVLQNMAAADVMHHFDADILHRWLQRPNPAPVQFPDTAAAVAGWLAEGCREPVDKMVENVWAQG</sequence>
<dbReference type="SUPFAM" id="SSF53756">
    <property type="entry name" value="UDP-Glycosyltransferase/glycogen phosphorylase"/>
    <property type="match status" value="1"/>
</dbReference>
<dbReference type="PANTHER" id="PTHR21015">
    <property type="entry name" value="UDP-N-ACETYLGLUCOSAMINE--N-ACETYLMURAMYL-(PENTAPEPTIDE) PYROPHOSPHORYL-UNDECAPRENOL N-ACETYLGLUCOSAMINE TRANSFERASE 1"/>
    <property type="match status" value="1"/>
</dbReference>
<name>A0A3N4MYU3_9NEIS</name>
<comment type="caution">
    <text evidence="1">The sequence shown here is derived from an EMBL/GenBank/DDBJ whole genome shotgun (WGS) entry which is preliminary data.</text>
</comment>
<dbReference type="Gene3D" id="3.40.50.2000">
    <property type="entry name" value="Glycogen Phosphorylase B"/>
    <property type="match status" value="1"/>
</dbReference>
<dbReference type="AlphaFoldDB" id="A0A3N4MYU3"/>
<evidence type="ECO:0008006" key="3">
    <source>
        <dbReference type="Google" id="ProtNLM"/>
    </source>
</evidence>
<accession>A0A3N4MYU3</accession>
<dbReference type="OrthoDB" id="9793805at2"/>
<dbReference type="Pfam" id="PF13528">
    <property type="entry name" value="Glyco_trans_1_3"/>
    <property type="match status" value="2"/>
</dbReference>
<dbReference type="RefSeq" id="WP_123804330.1">
    <property type="nucleotide sequence ID" value="NZ_RPFL01000019.1"/>
</dbReference>
<dbReference type="GO" id="GO:0016757">
    <property type="term" value="F:glycosyltransferase activity"/>
    <property type="evidence" value="ECO:0007669"/>
    <property type="project" value="TreeGrafter"/>
</dbReference>
<dbReference type="EMBL" id="RPFL01000019">
    <property type="protein sequence ID" value="RPD86636.1"/>
    <property type="molecule type" value="Genomic_DNA"/>
</dbReference>
<evidence type="ECO:0000313" key="1">
    <source>
        <dbReference type="EMBL" id="RPD86636.1"/>
    </source>
</evidence>
<proteinExistence type="predicted"/>